<reference evidence="1 2" key="2">
    <citation type="submission" date="2007-04" db="EMBL/GenBank/DDBJ databases">
        <authorList>
            <person name="Fulton L."/>
            <person name="Clifton S."/>
            <person name="Fulton B."/>
            <person name="Xu J."/>
            <person name="Minx P."/>
            <person name="Mardis E.R."/>
            <person name="Wilson R.K."/>
        </authorList>
    </citation>
    <scope>NUCLEOTIDE SEQUENCE [LARGE SCALE GENOMIC DNA]</scope>
    <source>
        <strain evidence="2">ATCC 25986 / DSM 3979 / JCM 10188 / KCTC 3647 / NCTC 11838 / VPI 1003</strain>
    </source>
</reference>
<evidence type="ECO:0000313" key="2">
    <source>
        <dbReference type="Proteomes" id="UP000002979"/>
    </source>
</evidence>
<gene>
    <name evidence="1" type="ORF">COLAER_01475</name>
</gene>
<reference evidence="1 2" key="1">
    <citation type="submission" date="2007-01" db="EMBL/GenBank/DDBJ databases">
        <title>Draft genome sequence of Collinsella aerofaciens (ATCC 25986).</title>
        <authorList>
            <person name="Sudarsanam P."/>
            <person name="Ley R."/>
            <person name="Guruge J."/>
            <person name="Turnbaugh P.J."/>
            <person name="Mahowald M."/>
            <person name="Liep D."/>
            <person name="Gordon J."/>
        </authorList>
    </citation>
    <scope>NUCLEOTIDE SEQUENCE [LARGE SCALE GENOMIC DNA]</scope>
    <source>
        <strain evidence="2">ATCC 25986 / DSM 3979 / JCM 10188 / KCTC 3647 / NCTC 11838 / VPI 1003</strain>
    </source>
</reference>
<dbReference type="AlphaFoldDB" id="A4EAL7"/>
<proteinExistence type="predicted"/>
<name>A4EAL7_COLAA</name>
<dbReference type="EMBL" id="AAVN02000005">
    <property type="protein sequence ID" value="EBA39540.1"/>
    <property type="molecule type" value="Genomic_DNA"/>
</dbReference>
<accession>A4EAL7</accession>
<comment type="caution">
    <text evidence="1">The sequence shown here is derived from an EMBL/GenBank/DDBJ whole genome shotgun (WGS) entry which is preliminary data.</text>
</comment>
<sequence>MVGAQPGVGLGDAVVNSCISFDIIAHADGYVAGALS</sequence>
<protein>
    <submittedName>
        <fullName evidence="1">Uncharacterized protein</fullName>
    </submittedName>
</protein>
<dbReference type="Proteomes" id="UP000002979">
    <property type="component" value="Unassembled WGS sequence"/>
</dbReference>
<evidence type="ECO:0000313" key="1">
    <source>
        <dbReference type="EMBL" id="EBA39540.1"/>
    </source>
</evidence>
<organism evidence="1 2">
    <name type="scientific">Collinsella aerofaciens (strain ATCC 25986 / DSM 3979 / JCM 10188 / KCTC 3647 / NCTC 11838 / VPI 1003)</name>
    <dbReference type="NCBI Taxonomy" id="411903"/>
    <lineage>
        <taxon>Bacteria</taxon>
        <taxon>Bacillati</taxon>
        <taxon>Actinomycetota</taxon>
        <taxon>Coriobacteriia</taxon>
        <taxon>Coriobacteriales</taxon>
        <taxon>Coriobacteriaceae</taxon>
        <taxon>Collinsella</taxon>
    </lineage>
</organism>